<dbReference type="Proteomes" id="UP001472677">
    <property type="component" value="Unassembled WGS sequence"/>
</dbReference>
<evidence type="ECO:0000256" key="5">
    <source>
        <dbReference type="ARBA" id="ARBA00023136"/>
    </source>
</evidence>
<feature type="domain" description="EamA" evidence="7">
    <location>
        <begin position="182"/>
        <end position="304"/>
    </location>
</feature>
<comment type="similarity">
    <text evidence="2">Belongs to the drug/metabolite transporter (DMT) superfamily. Plant drug/metabolite exporter (P-DME) (TC 2.A.7.4) family.</text>
</comment>
<evidence type="ECO:0000259" key="7">
    <source>
        <dbReference type="Pfam" id="PF00892"/>
    </source>
</evidence>
<feature type="transmembrane region" description="Helical" evidence="6">
    <location>
        <begin position="261"/>
        <end position="292"/>
    </location>
</feature>
<organism evidence="8 9">
    <name type="scientific">Hibiscus sabdariffa</name>
    <name type="common">roselle</name>
    <dbReference type="NCBI Taxonomy" id="183260"/>
    <lineage>
        <taxon>Eukaryota</taxon>
        <taxon>Viridiplantae</taxon>
        <taxon>Streptophyta</taxon>
        <taxon>Embryophyta</taxon>
        <taxon>Tracheophyta</taxon>
        <taxon>Spermatophyta</taxon>
        <taxon>Magnoliopsida</taxon>
        <taxon>eudicotyledons</taxon>
        <taxon>Gunneridae</taxon>
        <taxon>Pentapetalae</taxon>
        <taxon>rosids</taxon>
        <taxon>malvids</taxon>
        <taxon>Malvales</taxon>
        <taxon>Malvaceae</taxon>
        <taxon>Malvoideae</taxon>
        <taxon>Hibiscus</taxon>
    </lineage>
</organism>
<sequence>MEQIVNILHGLKPIMLMVVVQMVFAGVNVLYKFKVMVAYRFIFASALTIPHSLLVERKRPKLTWTILLQAFFCGLLGLEKVGFGTMAGKAKVLGTLIGLGGAMHNGSSANCGGAIRRAVGKRPRDEENETICSNKLVQQSIINCKDSCPQQTQEHQLRICFKLCDSQMAPIVNILHGLKPVMVMVVVQTVYAGVNVLYKLSVIDGMNFKVMIAYRFIFASALMIPLALLVERKRPKLTWTILLQAFFCGLLGGSVSQNLYVMAMALTSATFASATTNLIPAITFIVAVTMGLEKVGFGTMAGKAKVLGTLIGLGGAMVFTFCKGVQINFGSVHLDLLHHLHHASASSSSSSGSHPSSAHRVFGVLLALGSCVSYAIWLNIQTKMSLNYPCYYSSTALMCTMAAIQTTVLALCVEKDWSQWKLGWNIRLLTVAYSGILGSGLMISLISWCVRMKGPLYVSSFNPLLLVLVATAGAFFLEEKFYLGSIIGAVLIVVGLYVVLWGKGQEMKKMKQLDSSNKNGAIQVIVASCNDTTTNISNHDNNGSIIALKD</sequence>
<feature type="transmembrane region" description="Helical" evidence="6">
    <location>
        <begin position="212"/>
        <end position="230"/>
    </location>
</feature>
<evidence type="ECO:0000256" key="3">
    <source>
        <dbReference type="ARBA" id="ARBA00022692"/>
    </source>
</evidence>
<feature type="transmembrane region" description="Helical" evidence="6">
    <location>
        <begin position="482"/>
        <end position="502"/>
    </location>
</feature>
<feature type="transmembrane region" description="Helical" evidence="6">
    <location>
        <begin position="237"/>
        <end position="255"/>
    </location>
</feature>
<proteinExistence type="inferred from homology"/>
<feature type="transmembrane region" description="Helical" evidence="6">
    <location>
        <begin position="390"/>
        <end position="411"/>
    </location>
</feature>
<feature type="domain" description="EamA" evidence="7">
    <location>
        <begin position="362"/>
        <end position="500"/>
    </location>
</feature>
<dbReference type="InterPro" id="IPR030184">
    <property type="entry name" value="WAT1-related"/>
</dbReference>
<evidence type="ECO:0000313" key="8">
    <source>
        <dbReference type="EMBL" id="KAK8563131.1"/>
    </source>
</evidence>
<keyword evidence="3 6" id="KW-0812">Transmembrane</keyword>
<feature type="transmembrane region" description="Helical" evidence="6">
    <location>
        <begin position="457"/>
        <end position="476"/>
    </location>
</feature>
<dbReference type="InterPro" id="IPR000620">
    <property type="entry name" value="EamA_dom"/>
</dbReference>
<name>A0ABR2ER48_9ROSI</name>
<dbReference type="SUPFAM" id="SSF103481">
    <property type="entry name" value="Multidrug resistance efflux transporter EmrE"/>
    <property type="match status" value="2"/>
</dbReference>
<evidence type="ECO:0000256" key="4">
    <source>
        <dbReference type="ARBA" id="ARBA00022989"/>
    </source>
</evidence>
<feature type="transmembrane region" description="Helical" evidence="6">
    <location>
        <begin position="37"/>
        <end position="55"/>
    </location>
</feature>
<gene>
    <name evidence="8" type="ORF">V6N12_011187</name>
</gene>
<protein>
    <recommendedName>
        <fullName evidence="7">EamA domain-containing protein</fullName>
    </recommendedName>
</protein>
<accession>A0ABR2ER48</accession>
<dbReference type="Pfam" id="PF00892">
    <property type="entry name" value="EamA"/>
    <property type="match status" value="2"/>
</dbReference>
<feature type="transmembrane region" description="Helical" evidence="6">
    <location>
        <begin position="304"/>
        <end position="327"/>
    </location>
</feature>
<keyword evidence="5 6" id="KW-0472">Membrane</keyword>
<feature type="transmembrane region" description="Helical" evidence="6">
    <location>
        <begin position="358"/>
        <end position="378"/>
    </location>
</feature>
<dbReference type="EMBL" id="JBBPBM010000012">
    <property type="protein sequence ID" value="KAK8563131.1"/>
    <property type="molecule type" value="Genomic_DNA"/>
</dbReference>
<evidence type="ECO:0000256" key="2">
    <source>
        <dbReference type="ARBA" id="ARBA00007635"/>
    </source>
</evidence>
<evidence type="ECO:0000256" key="1">
    <source>
        <dbReference type="ARBA" id="ARBA00004141"/>
    </source>
</evidence>
<feature type="transmembrane region" description="Helical" evidence="6">
    <location>
        <begin position="431"/>
        <end position="450"/>
    </location>
</feature>
<comment type="caution">
    <text evidence="8">The sequence shown here is derived from an EMBL/GenBank/DDBJ whole genome shotgun (WGS) entry which is preliminary data.</text>
</comment>
<evidence type="ECO:0000256" key="6">
    <source>
        <dbReference type="SAM" id="Phobius"/>
    </source>
</evidence>
<keyword evidence="4 6" id="KW-1133">Transmembrane helix</keyword>
<dbReference type="InterPro" id="IPR037185">
    <property type="entry name" value="EmrE-like"/>
</dbReference>
<reference evidence="8 9" key="1">
    <citation type="journal article" date="2024" name="G3 (Bethesda)">
        <title>Genome assembly of Hibiscus sabdariffa L. provides insights into metabolisms of medicinal natural products.</title>
        <authorList>
            <person name="Kim T."/>
        </authorList>
    </citation>
    <scope>NUCLEOTIDE SEQUENCE [LARGE SCALE GENOMIC DNA]</scope>
    <source>
        <strain evidence="8">TK-2024</strain>
        <tissue evidence="8">Old leaves</tissue>
    </source>
</reference>
<comment type="subcellular location">
    <subcellularLocation>
        <location evidence="1">Membrane</location>
        <topology evidence="1">Multi-pass membrane protein</topology>
    </subcellularLocation>
</comment>
<dbReference type="PANTHER" id="PTHR31218">
    <property type="entry name" value="WAT1-RELATED PROTEIN"/>
    <property type="match status" value="1"/>
</dbReference>
<keyword evidence="9" id="KW-1185">Reference proteome</keyword>
<feature type="transmembrane region" description="Helical" evidence="6">
    <location>
        <begin position="12"/>
        <end position="31"/>
    </location>
</feature>
<evidence type="ECO:0000313" key="9">
    <source>
        <dbReference type="Proteomes" id="UP001472677"/>
    </source>
</evidence>